<sequence length="249" mass="28584">MKIMKKMFFIGILGLLISCINFTTNPDTTRAAYRIIKSKNYSTSMPKFQAKTQRNAYIWNRNLTKKLHNLKNYPKTVWSVSKSFKMTNGKKIGIFYYVSNSAQTVKGYIWRGYLRRYNFAETSLPLQKQVIDAFPGTIHDPKLQKTLDDMNGTPDEQGEYLRKKLGSQLDELKMSSIDGTKAQIKQLESGQMSYRQYIQRAIPAGFKNATGFEGYTMKDFSGWKIAADVYSKNSSLYGYGIIFLLPPEN</sequence>
<organism evidence="2 3">
    <name type="scientific">Lentilactobacillus diolivorans DSM 14421</name>
    <dbReference type="NCBI Taxonomy" id="1423739"/>
    <lineage>
        <taxon>Bacteria</taxon>
        <taxon>Bacillati</taxon>
        <taxon>Bacillota</taxon>
        <taxon>Bacilli</taxon>
        <taxon>Lactobacillales</taxon>
        <taxon>Lactobacillaceae</taxon>
        <taxon>Lentilactobacillus</taxon>
    </lineage>
</organism>
<accession>A0A0R1SCQ9</accession>
<feature type="chain" id="PRO_5039353803" description="D-alanyl-D-alanine carboxypeptidase" evidence="1">
    <location>
        <begin position="24"/>
        <end position="249"/>
    </location>
</feature>
<name>A0A0R1SCQ9_9LACO</name>
<evidence type="ECO:0000313" key="3">
    <source>
        <dbReference type="Proteomes" id="UP000052013"/>
    </source>
</evidence>
<dbReference type="EMBL" id="AZEY01000098">
    <property type="protein sequence ID" value="KRL64069.1"/>
    <property type="molecule type" value="Genomic_DNA"/>
</dbReference>
<keyword evidence="1" id="KW-0732">Signal</keyword>
<evidence type="ECO:0000256" key="1">
    <source>
        <dbReference type="SAM" id="SignalP"/>
    </source>
</evidence>
<reference evidence="2 3" key="1">
    <citation type="journal article" date="2015" name="Genome Announc.">
        <title>Expanding the biotechnology potential of lactobacilli through comparative genomics of 213 strains and associated genera.</title>
        <authorList>
            <person name="Sun Z."/>
            <person name="Harris H.M."/>
            <person name="McCann A."/>
            <person name="Guo C."/>
            <person name="Argimon S."/>
            <person name="Zhang W."/>
            <person name="Yang X."/>
            <person name="Jeffery I.B."/>
            <person name="Cooney J.C."/>
            <person name="Kagawa T.F."/>
            <person name="Liu W."/>
            <person name="Song Y."/>
            <person name="Salvetti E."/>
            <person name="Wrobel A."/>
            <person name="Rasinkangas P."/>
            <person name="Parkhill J."/>
            <person name="Rea M.C."/>
            <person name="O'Sullivan O."/>
            <person name="Ritari J."/>
            <person name="Douillard F.P."/>
            <person name="Paul Ross R."/>
            <person name="Yang R."/>
            <person name="Briner A.E."/>
            <person name="Felis G.E."/>
            <person name="de Vos W.M."/>
            <person name="Barrangou R."/>
            <person name="Klaenhammer T.R."/>
            <person name="Caufield P.W."/>
            <person name="Cui Y."/>
            <person name="Zhang H."/>
            <person name="O'Toole P.W."/>
        </authorList>
    </citation>
    <scope>NUCLEOTIDE SEQUENCE [LARGE SCALE GENOMIC DNA]</scope>
    <source>
        <strain evidence="2 3">DSM 14421</strain>
    </source>
</reference>
<proteinExistence type="predicted"/>
<evidence type="ECO:0008006" key="4">
    <source>
        <dbReference type="Google" id="ProtNLM"/>
    </source>
</evidence>
<protein>
    <recommendedName>
        <fullName evidence="4">D-alanyl-D-alanine carboxypeptidase</fullName>
    </recommendedName>
</protein>
<dbReference type="RefSeq" id="WP_057865762.1">
    <property type="nucleotide sequence ID" value="NZ_AZEY01000098.1"/>
</dbReference>
<dbReference type="STRING" id="1423739.FC85_GL001335"/>
<evidence type="ECO:0000313" key="2">
    <source>
        <dbReference type="EMBL" id="KRL64069.1"/>
    </source>
</evidence>
<dbReference type="Proteomes" id="UP000052013">
    <property type="component" value="Unassembled WGS sequence"/>
</dbReference>
<dbReference type="AlphaFoldDB" id="A0A0R1SCQ9"/>
<dbReference type="PATRIC" id="fig|1423739.3.peg.1398"/>
<dbReference type="PROSITE" id="PS51257">
    <property type="entry name" value="PROKAR_LIPOPROTEIN"/>
    <property type="match status" value="1"/>
</dbReference>
<feature type="signal peptide" evidence="1">
    <location>
        <begin position="1"/>
        <end position="23"/>
    </location>
</feature>
<comment type="caution">
    <text evidence="2">The sequence shown here is derived from an EMBL/GenBank/DDBJ whole genome shotgun (WGS) entry which is preliminary data.</text>
</comment>
<gene>
    <name evidence="2" type="ORF">FC85_GL001335</name>
</gene>